<evidence type="ECO:0000256" key="6">
    <source>
        <dbReference type="ARBA" id="ARBA00022771"/>
    </source>
</evidence>
<dbReference type="Proteomes" id="UP000094112">
    <property type="component" value="Unassembled WGS sequence"/>
</dbReference>
<evidence type="ECO:0000256" key="1">
    <source>
        <dbReference type="ARBA" id="ARBA00004123"/>
    </source>
</evidence>
<evidence type="ECO:0000256" key="5">
    <source>
        <dbReference type="ARBA" id="ARBA00022723"/>
    </source>
</evidence>
<dbReference type="RefSeq" id="XP_019037713.1">
    <property type="nucleotide sequence ID" value="XM_019185102.1"/>
</dbReference>
<comment type="similarity">
    <text evidence="3">Belongs to the NSE2 family.</text>
</comment>
<keyword evidence="6" id="KW-0863">Zinc-finger</keyword>
<comment type="pathway">
    <text evidence="2">Protein modification; protein sumoylation.</text>
</comment>
<keyword evidence="8" id="KW-0862">Zinc</keyword>
<evidence type="ECO:0000256" key="8">
    <source>
        <dbReference type="ARBA" id="ARBA00022833"/>
    </source>
</evidence>
<feature type="domain" description="SP-RING-type" evidence="10">
    <location>
        <begin position="178"/>
        <end position="234"/>
    </location>
</feature>
<protein>
    <submittedName>
        <fullName evidence="12">Uncharacterized protein</fullName>
    </submittedName>
</protein>
<dbReference type="Pfam" id="PF11789">
    <property type="entry name" value="zf-Nse"/>
    <property type="match status" value="1"/>
</dbReference>
<dbReference type="OrthoDB" id="756301at2759"/>
<dbReference type="EMBL" id="KV454212">
    <property type="protein sequence ID" value="ODQ58506.1"/>
    <property type="molecule type" value="Genomic_DNA"/>
</dbReference>
<evidence type="ECO:0000256" key="4">
    <source>
        <dbReference type="ARBA" id="ARBA00022679"/>
    </source>
</evidence>
<evidence type="ECO:0000256" key="7">
    <source>
        <dbReference type="ARBA" id="ARBA00022786"/>
    </source>
</evidence>
<dbReference type="InterPro" id="IPR013083">
    <property type="entry name" value="Znf_RING/FYVE/PHD"/>
</dbReference>
<keyword evidence="5" id="KW-0479">Metal-binding</keyword>
<gene>
    <name evidence="12" type="ORF">WICANDRAFT_80641</name>
</gene>
<dbReference type="GO" id="GO:0000724">
    <property type="term" value="P:double-strand break repair via homologous recombination"/>
    <property type="evidence" value="ECO:0007669"/>
    <property type="project" value="InterPro"/>
</dbReference>
<keyword evidence="9" id="KW-0539">Nucleus</keyword>
<proteinExistence type="inferred from homology"/>
<reference evidence="12 13" key="1">
    <citation type="journal article" date="2016" name="Proc. Natl. Acad. Sci. U.S.A.">
        <title>Comparative genomics of biotechnologically important yeasts.</title>
        <authorList>
            <person name="Riley R."/>
            <person name="Haridas S."/>
            <person name="Wolfe K.H."/>
            <person name="Lopes M.R."/>
            <person name="Hittinger C.T."/>
            <person name="Goeker M."/>
            <person name="Salamov A.A."/>
            <person name="Wisecaver J.H."/>
            <person name="Long T.M."/>
            <person name="Calvey C.H."/>
            <person name="Aerts A.L."/>
            <person name="Barry K.W."/>
            <person name="Choi C."/>
            <person name="Clum A."/>
            <person name="Coughlan A.Y."/>
            <person name="Deshpande S."/>
            <person name="Douglass A.P."/>
            <person name="Hanson S.J."/>
            <person name="Klenk H.-P."/>
            <person name="LaButti K.M."/>
            <person name="Lapidus A."/>
            <person name="Lindquist E.A."/>
            <person name="Lipzen A.M."/>
            <person name="Meier-Kolthoff J.P."/>
            <person name="Ohm R.A."/>
            <person name="Otillar R.P."/>
            <person name="Pangilinan J.L."/>
            <person name="Peng Y."/>
            <person name="Rokas A."/>
            <person name="Rosa C.A."/>
            <person name="Scheuner C."/>
            <person name="Sibirny A.A."/>
            <person name="Slot J.C."/>
            <person name="Stielow J.B."/>
            <person name="Sun H."/>
            <person name="Kurtzman C.P."/>
            <person name="Blackwell M."/>
            <person name="Grigoriev I.V."/>
            <person name="Jeffries T.W."/>
        </authorList>
    </citation>
    <scope>NUCLEOTIDE SEQUENCE [LARGE SCALE GENOMIC DNA]</scope>
    <source>
        <strain evidence="13">ATCC 58044 / CBS 1984 / NCYC 433 / NRRL Y-366-8</strain>
    </source>
</reference>
<evidence type="ECO:0000256" key="2">
    <source>
        <dbReference type="ARBA" id="ARBA00004718"/>
    </source>
</evidence>
<evidence type="ECO:0000259" key="10">
    <source>
        <dbReference type="Pfam" id="PF11789"/>
    </source>
</evidence>
<dbReference type="Gene3D" id="3.30.40.10">
    <property type="entry name" value="Zinc/RING finger domain, C3HC4 (zinc finger)"/>
    <property type="match status" value="1"/>
</dbReference>
<keyword evidence="7" id="KW-0833">Ubl conjugation pathway</keyword>
<sequence>MSEGLQLPSYFPVSRSLQRELEDLRDSSTSLDELKKTQEEILKAAVTYFQLLFPDDANSEWNIEGAVNLELIKQLLDSYESLVGAQQQTTHFNQTFNKAKNQIRARLREEPELSVDNIDAYRSVGTNKKSFGEILDEELKRVPPINKDESNPDYIFLKNATFVISHPLDPLPDEEEDDDIQVGGGKIDLKCPISMNYFDAPMISTKCKHTFDQASILGTWKSAGVMEDCPTPGCRARLRRADFIPDRLMTLRVKSFKAQEKKLENAEEYEKLD</sequence>
<organism evidence="12 13">
    <name type="scientific">Wickerhamomyces anomalus (strain ATCC 58044 / CBS 1984 / NCYC 433 / NRRL Y-366-8)</name>
    <name type="common">Yeast</name>
    <name type="synonym">Hansenula anomala</name>
    <dbReference type="NCBI Taxonomy" id="683960"/>
    <lineage>
        <taxon>Eukaryota</taxon>
        <taxon>Fungi</taxon>
        <taxon>Dikarya</taxon>
        <taxon>Ascomycota</taxon>
        <taxon>Saccharomycotina</taxon>
        <taxon>Saccharomycetes</taxon>
        <taxon>Phaffomycetales</taxon>
        <taxon>Wickerhamomycetaceae</taxon>
        <taxon>Wickerhamomyces</taxon>
    </lineage>
</organism>
<dbReference type="GO" id="GO:0061665">
    <property type="term" value="F:SUMO ligase activity"/>
    <property type="evidence" value="ECO:0007669"/>
    <property type="project" value="TreeGrafter"/>
</dbReference>
<dbReference type="STRING" id="683960.A0A1E3NZ67"/>
<evidence type="ECO:0000256" key="3">
    <source>
        <dbReference type="ARBA" id="ARBA00008212"/>
    </source>
</evidence>
<dbReference type="InterPro" id="IPR026846">
    <property type="entry name" value="Nse2(Mms21)"/>
</dbReference>
<dbReference type="CDD" id="cd16651">
    <property type="entry name" value="SPL-RING_NSE2"/>
    <property type="match status" value="1"/>
</dbReference>
<dbReference type="PANTHER" id="PTHR21330">
    <property type="entry name" value="E3 SUMO-PROTEIN LIGASE NSE2"/>
    <property type="match status" value="1"/>
</dbReference>
<evidence type="ECO:0000256" key="9">
    <source>
        <dbReference type="ARBA" id="ARBA00023242"/>
    </source>
</evidence>
<keyword evidence="13" id="KW-1185">Reference proteome</keyword>
<dbReference type="InterPro" id="IPR004181">
    <property type="entry name" value="Znf_MIZ"/>
</dbReference>
<evidence type="ECO:0000313" key="12">
    <source>
        <dbReference type="EMBL" id="ODQ58506.1"/>
    </source>
</evidence>
<dbReference type="Pfam" id="PF22326">
    <property type="entry name" value="MMS21_N"/>
    <property type="match status" value="1"/>
</dbReference>
<keyword evidence="4" id="KW-0808">Transferase</keyword>
<dbReference type="UniPathway" id="UPA00886"/>
<dbReference type="Gene3D" id="1.20.120.1010">
    <property type="match status" value="1"/>
</dbReference>
<feature type="domain" description="E3 SUMO-protein ligase MMS21 N-terminal" evidence="11">
    <location>
        <begin position="71"/>
        <end position="174"/>
    </location>
</feature>
<dbReference type="GeneID" id="30202348"/>
<dbReference type="GO" id="GO:0008270">
    <property type="term" value="F:zinc ion binding"/>
    <property type="evidence" value="ECO:0007669"/>
    <property type="project" value="UniProtKB-KW"/>
</dbReference>
<dbReference type="AlphaFoldDB" id="A0A1E3NZ67"/>
<dbReference type="PANTHER" id="PTHR21330:SF1">
    <property type="entry name" value="E3 SUMO-PROTEIN LIGASE NSE2"/>
    <property type="match status" value="1"/>
</dbReference>
<evidence type="ECO:0000313" key="13">
    <source>
        <dbReference type="Proteomes" id="UP000094112"/>
    </source>
</evidence>
<comment type="subcellular location">
    <subcellularLocation>
        <location evidence="1">Nucleus</location>
    </subcellularLocation>
</comment>
<dbReference type="InterPro" id="IPR054753">
    <property type="entry name" value="MMS21_N"/>
</dbReference>
<evidence type="ECO:0000259" key="11">
    <source>
        <dbReference type="Pfam" id="PF22326"/>
    </source>
</evidence>
<dbReference type="GO" id="GO:0005634">
    <property type="term" value="C:nucleus"/>
    <property type="evidence" value="ECO:0007669"/>
    <property type="project" value="UniProtKB-SubCell"/>
</dbReference>
<accession>A0A1E3NZ67</accession>
<dbReference type="SUPFAM" id="SSF57850">
    <property type="entry name" value="RING/U-box"/>
    <property type="match status" value="1"/>
</dbReference>
<dbReference type="GO" id="GO:0030915">
    <property type="term" value="C:Smc5-Smc6 complex"/>
    <property type="evidence" value="ECO:0007669"/>
    <property type="project" value="InterPro"/>
</dbReference>
<name>A0A1E3NZ67_WICAA</name>
<dbReference type="GO" id="GO:0016925">
    <property type="term" value="P:protein sumoylation"/>
    <property type="evidence" value="ECO:0007669"/>
    <property type="project" value="UniProtKB-UniPathway"/>
</dbReference>